<reference evidence="6" key="3">
    <citation type="submission" date="2016-10" db="EMBL/GenBank/DDBJ databases">
        <authorList>
            <person name="See-Too W.S."/>
        </authorList>
    </citation>
    <scope>NUCLEOTIDE SEQUENCE</scope>
    <source>
        <strain evidence="6">DSM 14505</strain>
    </source>
</reference>
<evidence type="ECO:0000313" key="6">
    <source>
        <dbReference type="EMBL" id="ANU10259.1"/>
    </source>
</evidence>
<evidence type="ECO:0000313" key="7">
    <source>
        <dbReference type="EMBL" id="EIM07166.1"/>
    </source>
</evidence>
<dbReference type="GO" id="GO:0030170">
    <property type="term" value="F:pyridoxal phosphate binding"/>
    <property type="evidence" value="ECO:0007669"/>
    <property type="project" value="InterPro"/>
</dbReference>
<reference evidence="9" key="2">
    <citation type="submission" date="2016-07" db="EMBL/GenBank/DDBJ databases">
        <authorList>
            <person name="See-Too W.S."/>
        </authorList>
    </citation>
    <scope>NUCLEOTIDE SEQUENCE [LARGE SCALE GENOMIC DNA]</scope>
    <source>
        <strain evidence="9">DSM 14505</strain>
    </source>
</reference>
<dbReference type="eggNOG" id="COG0626">
    <property type="taxonomic scope" value="Bacteria"/>
</dbReference>
<dbReference type="PANTHER" id="PTHR11808">
    <property type="entry name" value="TRANS-SULFURATION ENZYME FAMILY MEMBER"/>
    <property type="match status" value="1"/>
</dbReference>
<dbReference type="EMBL" id="AJYB01000020">
    <property type="protein sequence ID" value="EIM07166.1"/>
    <property type="molecule type" value="Genomic_DNA"/>
</dbReference>
<dbReference type="RefSeq" id="WP_006829445.1">
    <property type="nucleotide sequence ID" value="NZ_AJYB01000020.1"/>
</dbReference>
<dbReference type="KEGG" id="pana:BBH88_08065"/>
<dbReference type="Proteomes" id="UP000092661">
    <property type="component" value="Chromosome"/>
</dbReference>
<dbReference type="Gene3D" id="3.90.1150.10">
    <property type="entry name" value="Aspartate Aminotransferase, domain 1"/>
    <property type="match status" value="2"/>
</dbReference>
<evidence type="ECO:0000313" key="9">
    <source>
        <dbReference type="Proteomes" id="UP000092661"/>
    </source>
</evidence>
<dbReference type="CDD" id="cd00614">
    <property type="entry name" value="CGS_like"/>
    <property type="match status" value="1"/>
</dbReference>
<organism evidence="7 8">
    <name type="scientific">Planococcus antarcticus DSM 14505</name>
    <dbReference type="NCBI Taxonomy" id="1185653"/>
    <lineage>
        <taxon>Bacteria</taxon>
        <taxon>Bacillati</taxon>
        <taxon>Bacillota</taxon>
        <taxon>Bacilli</taxon>
        <taxon>Bacillales</taxon>
        <taxon>Caryophanaceae</taxon>
        <taxon>Planococcus</taxon>
    </lineage>
</organism>
<dbReference type="Proteomes" id="UP000004725">
    <property type="component" value="Unassembled WGS sequence"/>
</dbReference>
<reference evidence="7 8" key="1">
    <citation type="journal article" date="2012" name="J. Bacteriol.">
        <title>Genome Sequence of the Antarctic Psychrophile Bacterium Planococcus antarcticus DSM 14505.</title>
        <authorList>
            <person name="Margolles A."/>
            <person name="Gueimonde M."/>
            <person name="Sanchez B."/>
        </authorList>
    </citation>
    <scope>NUCLEOTIDE SEQUENCE [LARGE SCALE GENOMIC DNA]</scope>
    <source>
        <strain evidence="7 8">DSM 14505</strain>
    </source>
</reference>
<dbReference type="PANTHER" id="PTHR11808:SF90">
    <property type="entry name" value="CYSTATHIONINE GAMMA-SYNTHASE"/>
    <property type="match status" value="1"/>
</dbReference>
<keyword evidence="3 4" id="KW-0663">Pyridoxal phosphate</keyword>
<dbReference type="Gene3D" id="3.40.640.10">
    <property type="entry name" value="Type I PLP-dependent aspartate aminotransferase-like (Major domain)"/>
    <property type="match status" value="1"/>
</dbReference>
<proteinExistence type="inferred from homology"/>
<dbReference type="GO" id="GO:0005737">
    <property type="term" value="C:cytoplasm"/>
    <property type="evidence" value="ECO:0007669"/>
    <property type="project" value="TreeGrafter"/>
</dbReference>
<protein>
    <submittedName>
        <fullName evidence="7">Cystathionine gamma-synthase</fullName>
    </submittedName>
</protein>
<dbReference type="EMBL" id="CP016534">
    <property type="protein sequence ID" value="ANU10259.1"/>
    <property type="molecule type" value="Genomic_DNA"/>
</dbReference>
<evidence type="ECO:0000256" key="4">
    <source>
        <dbReference type="PIRSR" id="PIRSR001434-2"/>
    </source>
</evidence>
<dbReference type="AlphaFoldDB" id="A0A1C7DFD6"/>
<dbReference type="FunFam" id="3.90.1150.10:FF:000070">
    <property type="entry name" value="Putative cystathionine gamma-synthase"/>
    <property type="match status" value="1"/>
</dbReference>
<accession>A0A1C7DFD6</accession>
<evidence type="ECO:0000256" key="5">
    <source>
        <dbReference type="RuleBase" id="RU362118"/>
    </source>
</evidence>
<dbReference type="SUPFAM" id="SSF53383">
    <property type="entry name" value="PLP-dependent transferases"/>
    <property type="match status" value="1"/>
</dbReference>
<dbReference type="NCBIfam" id="NF006095">
    <property type="entry name" value="PRK08247.1"/>
    <property type="match status" value="1"/>
</dbReference>
<dbReference type="FunFam" id="3.40.640.10:FF:000009">
    <property type="entry name" value="Cystathionine gamma-synthase homolog"/>
    <property type="match status" value="1"/>
</dbReference>
<dbReference type="Pfam" id="PF01053">
    <property type="entry name" value="Cys_Met_Meta_PP"/>
    <property type="match status" value="1"/>
</dbReference>
<dbReference type="OrthoDB" id="9780685at2"/>
<evidence type="ECO:0000313" key="8">
    <source>
        <dbReference type="Proteomes" id="UP000004725"/>
    </source>
</evidence>
<feature type="modified residue" description="N6-(pyridoxal phosphate)lysine" evidence="4">
    <location>
        <position position="198"/>
    </location>
</feature>
<evidence type="ECO:0000256" key="2">
    <source>
        <dbReference type="ARBA" id="ARBA00009077"/>
    </source>
</evidence>
<keyword evidence="9" id="KW-1185">Reference proteome</keyword>
<gene>
    <name evidence="7" type="ORF">A1A1_07207</name>
    <name evidence="6" type="ORF">BBH88_08065</name>
</gene>
<name>A0A1C7DFD6_9BACL</name>
<dbReference type="InterPro" id="IPR015421">
    <property type="entry name" value="PyrdxlP-dep_Trfase_major"/>
</dbReference>
<evidence type="ECO:0000256" key="1">
    <source>
        <dbReference type="ARBA" id="ARBA00001933"/>
    </source>
</evidence>
<dbReference type="InterPro" id="IPR015424">
    <property type="entry name" value="PyrdxlP-dep_Trfase"/>
</dbReference>
<dbReference type="InterPro" id="IPR000277">
    <property type="entry name" value="Cys/Met-Metab_PyrdxlP-dep_enz"/>
</dbReference>
<comment type="similarity">
    <text evidence="2 5">Belongs to the trans-sulfuration enzymes family.</text>
</comment>
<dbReference type="GO" id="GO:0016846">
    <property type="term" value="F:carbon-sulfur lyase activity"/>
    <property type="evidence" value="ECO:0007669"/>
    <property type="project" value="TreeGrafter"/>
</dbReference>
<dbReference type="PIRSF" id="PIRSF001434">
    <property type="entry name" value="CGS"/>
    <property type="match status" value="1"/>
</dbReference>
<comment type="cofactor">
    <cofactor evidence="1 5">
        <name>pyridoxal 5'-phosphate</name>
        <dbReference type="ChEBI" id="CHEBI:597326"/>
    </cofactor>
</comment>
<evidence type="ECO:0000256" key="3">
    <source>
        <dbReference type="ARBA" id="ARBA00022898"/>
    </source>
</evidence>
<dbReference type="InterPro" id="IPR015422">
    <property type="entry name" value="PyrdxlP-dep_Trfase_small"/>
</dbReference>
<dbReference type="GO" id="GO:0019346">
    <property type="term" value="P:transsulfuration"/>
    <property type="evidence" value="ECO:0007669"/>
    <property type="project" value="InterPro"/>
</dbReference>
<sequence length="374" mass="41443">MTRHNLETLLVQLGNRSDSATGAVNPPIYLSTAYEHQELGQSTGYDYTRTKNPTRSVLEEGFSELEGADAGFACSSGMAAIQLVLSLFRPGDEILVPEDIYGGTYRLLDHFAATYNIHPQYAEFKDVQVTEEKITLNTRALFIETPTNPLMQEIDLIAYAALAKKHKPLLIVDNPFLTPFFQQPIELGANIVIHSATKYIGGHNDVLAGLVAAKGESICEKLSMFHNSVGAVLSPFDSWLLIRGLKTLPLRMRQHEANAKAIAAFLAQQPAISDVLYPGRGGMLSFRLQEEEWVGPFLEHIKLITFAESLGGVESFITYPATQTHADIPFEERTKRGVCNRLLRFSVGVELAEDLIADLIQAFSKLQKEVVEYD</sequence>